<organism evidence="4 5">
    <name type="scientific">Kitasatospora misakiensis</name>
    <dbReference type="NCBI Taxonomy" id="67330"/>
    <lineage>
        <taxon>Bacteria</taxon>
        <taxon>Bacillati</taxon>
        <taxon>Actinomycetota</taxon>
        <taxon>Actinomycetes</taxon>
        <taxon>Kitasatosporales</taxon>
        <taxon>Streptomycetaceae</taxon>
        <taxon>Kitasatospora</taxon>
    </lineage>
</organism>
<comment type="similarity">
    <text evidence="1">Belongs to the LytR/CpsA/Psr (LCP) family.</text>
</comment>
<evidence type="ECO:0000256" key="1">
    <source>
        <dbReference type="ARBA" id="ARBA00006068"/>
    </source>
</evidence>
<gene>
    <name evidence="4" type="ORF">ACFP3U_35285</name>
</gene>
<sequence>MAEHQRVPSRRRKLLRVAACGSAALVVLGAGAAGYAYLRLDGNIKSVDIDARLGTARPPTATDGSFNLLVLGSDSRAGGNAELAGGDTGGTARSDTAMVLHVNQDHSRADVVSIPRDTLVPRPDCTDPQGRTVPGAKRAMFNSAYEAGGAACAVKTVEQLSGLRMDHYVEVDFAGFARLVDAIGGATVTTTVAIHDKDSGLDLAPGEHHLDGKQALAFVRTRHGVGDGSDLGRIELQKQMVRSLLKQVGGIGLMSNPVKLWSVGDTLTRSITTDSALASVNSLVGLAEQLKGIGPDQLSLVTLPVAAAPGDPDRVVEQQPAADRLWAALKADQPVPPSVVADQPPNPAEATPTAPAKAPTAGAKAPATASAKAPATAPATAPGTAPAERG</sequence>
<dbReference type="Gene3D" id="3.40.630.190">
    <property type="entry name" value="LCP protein"/>
    <property type="match status" value="1"/>
</dbReference>
<reference evidence="5" key="1">
    <citation type="journal article" date="2019" name="Int. J. Syst. Evol. Microbiol.">
        <title>The Global Catalogue of Microorganisms (GCM) 10K type strain sequencing project: providing services to taxonomists for standard genome sequencing and annotation.</title>
        <authorList>
            <consortium name="The Broad Institute Genomics Platform"/>
            <consortium name="The Broad Institute Genome Sequencing Center for Infectious Disease"/>
            <person name="Wu L."/>
            <person name="Ma J."/>
        </authorList>
    </citation>
    <scope>NUCLEOTIDE SEQUENCE [LARGE SCALE GENOMIC DNA]</scope>
    <source>
        <strain evidence="5">CGMCC 4.1437</strain>
    </source>
</reference>
<dbReference type="InterPro" id="IPR004474">
    <property type="entry name" value="LytR_CpsA_psr"/>
</dbReference>
<protein>
    <submittedName>
        <fullName evidence="4">LCP family protein</fullName>
    </submittedName>
</protein>
<proteinExistence type="inferred from homology"/>
<dbReference type="PANTHER" id="PTHR33392">
    <property type="entry name" value="POLYISOPRENYL-TEICHOIC ACID--PEPTIDOGLYCAN TEICHOIC ACID TRANSFERASE TAGU"/>
    <property type="match status" value="1"/>
</dbReference>
<evidence type="ECO:0000313" key="4">
    <source>
        <dbReference type="EMBL" id="MFC5668214.1"/>
    </source>
</evidence>
<feature type="compositionally biased region" description="Low complexity" evidence="2">
    <location>
        <begin position="348"/>
        <end position="390"/>
    </location>
</feature>
<dbReference type="PANTHER" id="PTHR33392:SF6">
    <property type="entry name" value="POLYISOPRENYL-TEICHOIC ACID--PEPTIDOGLYCAN TEICHOIC ACID TRANSFERASE TAGU"/>
    <property type="match status" value="1"/>
</dbReference>
<keyword evidence="5" id="KW-1185">Reference proteome</keyword>
<dbReference type="NCBIfam" id="TIGR00350">
    <property type="entry name" value="lytR_cpsA_psr"/>
    <property type="match status" value="1"/>
</dbReference>
<dbReference type="Proteomes" id="UP001595975">
    <property type="component" value="Unassembled WGS sequence"/>
</dbReference>
<evidence type="ECO:0000256" key="2">
    <source>
        <dbReference type="SAM" id="MobiDB-lite"/>
    </source>
</evidence>
<evidence type="ECO:0000259" key="3">
    <source>
        <dbReference type="Pfam" id="PF03816"/>
    </source>
</evidence>
<dbReference type="RefSeq" id="WP_380229857.1">
    <property type="nucleotide sequence ID" value="NZ_JBHSOF010000086.1"/>
</dbReference>
<dbReference type="EMBL" id="JBHSOF010000086">
    <property type="protein sequence ID" value="MFC5668214.1"/>
    <property type="molecule type" value="Genomic_DNA"/>
</dbReference>
<evidence type="ECO:0000313" key="5">
    <source>
        <dbReference type="Proteomes" id="UP001595975"/>
    </source>
</evidence>
<dbReference type="Pfam" id="PF03816">
    <property type="entry name" value="LytR_cpsA_psr"/>
    <property type="match status" value="1"/>
</dbReference>
<name>A0ABW0XFI1_9ACTN</name>
<accession>A0ABW0XFI1</accession>
<dbReference type="InterPro" id="IPR050922">
    <property type="entry name" value="LytR/CpsA/Psr_CW_biosynth"/>
</dbReference>
<feature type="region of interest" description="Disordered" evidence="2">
    <location>
        <begin position="335"/>
        <end position="390"/>
    </location>
</feature>
<comment type="caution">
    <text evidence="4">The sequence shown here is derived from an EMBL/GenBank/DDBJ whole genome shotgun (WGS) entry which is preliminary data.</text>
</comment>
<feature type="domain" description="Cell envelope-related transcriptional attenuator" evidence="3">
    <location>
        <begin position="93"/>
        <end position="248"/>
    </location>
</feature>